<name>A0A5N0T7C8_9GAMM</name>
<comment type="function">
    <text evidence="9">Essential cell division protein. May link together the upstream cell division proteins, which are predominantly cytoplasmic, with the downstream cell division proteins, which are predominantly periplasmic. May control correct divisome assembly.</text>
</comment>
<keyword evidence="6 9" id="KW-1133">Transmembrane helix</keyword>
<dbReference type="InterPro" id="IPR026579">
    <property type="entry name" value="FtsQ"/>
</dbReference>
<keyword evidence="12" id="KW-1185">Reference proteome</keyword>
<reference evidence="11 12" key="1">
    <citation type="submission" date="2019-09" db="EMBL/GenBank/DDBJ databases">
        <title>Wenzhouxiangella sp. Genome sequencing and assembly.</title>
        <authorList>
            <person name="Zhang R."/>
        </authorList>
    </citation>
    <scope>NUCLEOTIDE SEQUENCE [LARGE SCALE GENOMIC DNA]</scope>
    <source>
        <strain evidence="11 12">W260</strain>
    </source>
</reference>
<dbReference type="Pfam" id="PF08478">
    <property type="entry name" value="POTRA_1"/>
    <property type="match status" value="1"/>
</dbReference>
<proteinExistence type="inferred from homology"/>
<keyword evidence="5 9" id="KW-0812">Transmembrane</keyword>
<dbReference type="GO" id="GO:0043093">
    <property type="term" value="P:FtsZ-dependent cytokinesis"/>
    <property type="evidence" value="ECO:0007669"/>
    <property type="project" value="UniProtKB-UniRule"/>
</dbReference>
<dbReference type="Gene3D" id="3.40.50.11690">
    <property type="entry name" value="Cell division protein FtsQ/DivIB"/>
    <property type="match status" value="1"/>
</dbReference>
<organism evidence="11 12">
    <name type="scientific">Marinihelvus fidelis</name>
    <dbReference type="NCBI Taxonomy" id="2613842"/>
    <lineage>
        <taxon>Bacteria</taxon>
        <taxon>Pseudomonadati</taxon>
        <taxon>Pseudomonadota</taxon>
        <taxon>Gammaproteobacteria</taxon>
        <taxon>Chromatiales</taxon>
        <taxon>Wenzhouxiangellaceae</taxon>
        <taxon>Marinihelvus</taxon>
    </lineage>
</organism>
<evidence type="ECO:0000256" key="8">
    <source>
        <dbReference type="ARBA" id="ARBA00023306"/>
    </source>
</evidence>
<evidence type="ECO:0000256" key="2">
    <source>
        <dbReference type="ARBA" id="ARBA00022475"/>
    </source>
</evidence>
<evidence type="ECO:0000256" key="3">
    <source>
        <dbReference type="ARBA" id="ARBA00022519"/>
    </source>
</evidence>
<dbReference type="EMBL" id="VYXP01000012">
    <property type="protein sequence ID" value="KAA9129726.1"/>
    <property type="molecule type" value="Genomic_DNA"/>
</dbReference>
<dbReference type="Proteomes" id="UP000325372">
    <property type="component" value="Unassembled WGS sequence"/>
</dbReference>
<dbReference type="PROSITE" id="PS51779">
    <property type="entry name" value="POTRA"/>
    <property type="match status" value="1"/>
</dbReference>
<gene>
    <name evidence="9" type="primary">ftsQ</name>
    <name evidence="11" type="ORF">F3N42_14410</name>
</gene>
<keyword evidence="4 9" id="KW-0132">Cell division</keyword>
<dbReference type="HAMAP" id="MF_00911">
    <property type="entry name" value="FtsQ_subfam"/>
    <property type="match status" value="1"/>
</dbReference>
<evidence type="ECO:0000256" key="7">
    <source>
        <dbReference type="ARBA" id="ARBA00023136"/>
    </source>
</evidence>
<dbReference type="Pfam" id="PF03799">
    <property type="entry name" value="FtsQ_DivIB_C"/>
    <property type="match status" value="1"/>
</dbReference>
<evidence type="ECO:0000256" key="9">
    <source>
        <dbReference type="HAMAP-Rule" id="MF_00911"/>
    </source>
</evidence>
<dbReference type="AlphaFoldDB" id="A0A5N0T7C8"/>
<evidence type="ECO:0000256" key="6">
    <source>
        <dbReference type="ARBA" id="ARBA00022989"/>
    </source>
</evidence>
<evidence type="ECO:0000313" key="11">
    <source>
        <dbReference type="EMBL" id="KAA9129726.1"/>
    </source>
</evidence>
<dbReference type="RefSeq" id="WP_150865292.1">
    <property type="nucleotide sequence ID" value="NZ_VYXP01000012.1"/>
</dbReference>
<dbReference type="InterPro" id="IPR005548">
    <property type="entry name" value="Cell_div_FtsQ/DivIB_C"/>
</dbReference>
<evidence type="ECO:0000256" key="5">
    <source>
        <dbReference type="ARBA" id="ARBA00022692"/>
    </source>
</evidence>
<dbReference type="InterPro" id="IPR034746">
    <property type="entry name" value="POTRA"/>
</dbReference>
<feature type="transmembrane region" description="Helical" evidence="9">
    <location>
        <begin position="15"/>
        <end position="36"/>
    </location>
</feature>
<keyword evidence="2 9" id="KW-1003">Cell membrane</keyword>
<dbReference type="GO" id="GO:0090529">
    <property type="term" value="P:cell septum assembly"/>
    <property type="evidence" value="ECO:0007669"/>
    <property type="project" value="InterPro"/>
</dbReference>
<evidence type="ECO:0000313" key="12">
    <source>
        <dbReference type="Proteomes" id="UP000325372"/>
    </source>
</evidence>
<keyword evidence="7 9" id="KW-0472">Membrane</keyword>
<comment type="subcellular location">
    <subcellularLocation>
        <location evidence="9">Cell inner membrane</location>
        <topology evidence="9">Single-pass type II membrane protein</topology>
    </subcellularLocation>
    <subcellularLocation>
        <location evidence="1">Membrane</location>
    </subcellularLocation>
    <text evidence="9">Localizes to the division septum.</text>
</comment>
<evidence type="ECO:0000259" key="10">
    <source>
        <dbReference type="PROSITE" id="PS51779"/>
    </source>
</evidence>
<keyword evidence="3 9" id="KW-0997">Cell inner membrane</keyword>
<accession>A0A5N0T7C8</accession>
<dbReference type="Gene3D" id="3.10.20.310">
    <property type="entry name" value="membrane protein fhac"/>
    <property type="match status" value="1"/>
</dbReference>
<dbReference type="GO" id="GO:0032153">
    <property type="term" value="C:cell division site"/>
    <property type="evidence" value="ECO:0007669"/>
    <property type="project" value="UniProtKB-UniRule"/>
</dbReference>
<protein>
    <recommendedName>
        <fullName evidence="9">Cell division protein FtsQ</fullName>
    </recommendedName>
</protein>
<dbReference type="InterPro" id="IPR045335">
    <property type="entry name" value="FtsQ_C_sf"/>
</dbReference>
<comment type="similarity">
    <text evidence="9">Belongs to the FtsQ/DivIB family. FtsQ subfamily.</text>
</comment>
<evidence type="ECO:0000256" key="4">
    <source>
        <dbReference type="ARBA" id="ARBA00022618"/>
    </source>
</evidence>
<sequence length="254" mass="27896">MNAQAERYDDDGHGIGMLMLGLLLLGAAAGIFWVYIGMTTQDRWPIRWLDVTGGFERVSAEQVRTRVAPMIEGSYFTVDMARAEASVEALPWVADALVRKRWPDGVEVQVTEFVPVAHWTGGQLLATDGRPFSVPGADGIQGLPWLEGPEGSLEEVIAAWQGMNERLQAVGLEATRVSLDPRGAWRLELNNGTHVALGRDDPMPRLDRLVDGWDALARAGQGTPRDIDLRYANGFAVRWPDIETGATQALAHNR</sequence>
<comment type="subunit">
    <text evidence="9">Part of a complex composed of FtsB, FtsL and FtsQ.</text>
</comment>
<keyword evidence="8 9" id="KW-0131">Cell cycle</keyword>
<evidence type="ECO:0000256" key="1">
    <source>
        <dbReference type="ARBA" id="ARBA00004370"/>
    </source>
</evidence>
<dbReference type="GO" id="GO:0005886">
    <property type="term" value="C:plasma membrane"/>
    <property type="evidence" value="ECO:0007669"/>
    <property type="project" value="UniProtKB-SubCell"/>
</dbReference>
<comment type="caution">
    <text evidence="11">The sequence shown here is derived from an EMBL/GenBank/DDBJ whole genome shotgun (WGS) entry which is preliminary data.</text>
</comment>
<dbReference type="PANTHER" id="PTHR35851:SF1">
    <property type="entry name" value="CELL DIVISION PROTEIN FTSQ"/>
    <property type="match status" value="1"/>
</dbReference>
<dbReference type="PANTHER" id="PTHR35851">
    <property type="entry name" value="CELL DIVISION PROTEIN FTSQ"/>
    <property type="match status" value="1"/>
</dbReference>
<feature type="domain" description="POTRA" evidence="10">
    <location>
        <begin position="44"/>
        <end position="113"/>
    </location>
</feature>
<dbReference type="InterPro" id="IPR013685">
    <property type="entry name" value="POTRA_FtsQ_type"/>
</dbReference>